<evidence type="ECO:0000313" key="3">
    <source>
        <dbReference type="Proteomes" id="UP000218542"/>
    </source>
</evidence>
<sequence length="118" mass="13476">MENDGLAEEFSYPMSYREVIEVMHVHAFLVPLIIFVMSRILSMTGTGEGVKLTVYISAFIGTIMNLSGPYLTIYISRIFVISLTVSYVILGSCFIAFIFLPIGKMWSRKRAEETEYWL</sequence>
<accession>A0A286TUT8</accession>
<feature type="transmembrane region" description="Helical" evidence="1">
    <location>
        <begin position="78"/>
        <end position="100"/>
    </location>
</feature>
<keyword evidence="1" id="KW-1133">Transmembrane helix</keyword>
<keyword evidence="1" id="KW-0812">Transmembrane</keyword>
<organism evidence="2 3">
    <name type="scientific">Candidatus Scalindua japonica</name>
    <dbReference type="NCBI Taxonomy" id="1284222"/>
    <lineage>
        <taxon>Bacteria</taxon>
        <taxon>Pseudomonadati</taxon>
        <taxon>Planctomycetota</taxon>
        <taxon>Candidatus Brocadiia</taxon>
        <taxon>Candidatus Brocadiales</taxon>
        <taxon>Candidatus Scalinduaceae</taxon>
        <taxon>Candidatus Scalindua</taxon>
    </lineage>
</organism>
<reference evidence="3" key="1">
    <citation type="journal article" date="2017" name="Environ. Microbiol. Rep.">
        <title>Genetic Diversity of Marine Anaerobic Ammonium-Oxidizing Bacteria as Revealed by Genomic and Proteomic Analyses of 'Candidatus Scalindua japonica'.</title>
        <authorList>
            <person name="Oshiki M."/>
            <person name="Mizuto K."/>
            <person name="Kimura Z."/>
            <person name="Kindaichi T."/>
            <person name="Satoh H."/>
            <person name="Okabe S."/>
        </authorList>
    </citation>
    <scope>NUCLEOTIDE SEQUENCE [LARGE SCALE GENOMIC DNA]</scope>
    <source>
        <strain evidence="3">husup-a2</strain>
    </source>
</reference>
<dbReference type="Proteomes" id="UP000218542">
    <property type="component" value="Unassembled WGS sequence"/>
</dbReference>
<feature type="transmembrane region" description="Helical" evidence="1">
    <location>
        <begin position="20"/>
        <end position="40"/>
    </location>
</feature>
<evidence type="ECO:0000256" key="1">
    <source>
        <dbReference type="SAM" id="Phobius"/>
    </source>
</evidence>
<keyword evidence="3" id="KW-1185">Reference proteome</keyword>
<name>A0A286TUT8_9BACT</name>
<gene>
    <name evidence="2" type="ORF">SCALIN_C04_0145</name>
</gene>
<protein>
    <submittedName>
        <fullName evidence="2">Paraquat-inducible protein A</fullName>
    </submittedName>
</protein>
<feature type="transmembrane region" description="Helical" evidence="1">
    <location>
        <begin position="52"/>
        <end position="72"/>
    </location>
</feature>
<keyword evidence="1" id="KW-0472">Membrane</keyword>
<dbReference type="EMBL" id="BAOS01000004">
    <property type="protein sequence ID" value="GAX59657.1"/>
    <property type="molecule type" value="Genomic_DNA"/>
</dbReference>
<evidence type="ECO:0000313" key="2">
    <source>
        <dbReference type="EMBL" id="GAX59657.1"/>
    </source>
</evidence>
<dbReference type="AlphaFoldDB" id="A0A286TUT8"/>
<proteinExistence type="predicted"/>
<comment type="caution">
    <text evidence="2">The sequence shown here is derived from an EMBL/GenBank/DDBJ whole genome shotgun (WGS) entry which is preliminary data.</text>
</comment>